<dbReference type="GO" id="GO:0071108">
    <property type="term" value="P:protein K48-linked deubiquitination"/>
    <property type="evidence" value="ECO:0007669"/>
    <property type="project" value="TreeGrafter"/>
</dbReference>
<evidence type="ECO:0000256" key="11">
    <source>
        <dbReference type="ARBA" id="ARBA00023242"/>
    </source>
</evidence>
<evidence type="ECO:0000256" key="3">
    <source>
        <dbReference type="ARBA" id="ARBA00004496"/>
    </source>
</evidence>
<dbReference type="SUPFAM" id="SSF54001">
    <property type="entry name" value="Cysteine proteinases"/>
    <property type="match status" value="1"/>
</dbReference>
<accession>A0A672Y307</accession>
<dbReference type="GO" id="GO:1990167">
    <property type="term" value="P:protein K27-linked deubiquitination"/>
    <property type="evidence" value="ECO:0007669"/>
    <property type="project" value="TreeGrafter"/>
</dbReference>
<sequence>MSRKQTPKPVRSNKKSELERKRDERAARRAIVKDRKNRPQDGDDGAEFVSFSNQLQALGLKLREVPGDGNCLFRALGDQLEGHSRGHLRLRQETVQYMMSHRQDFEPFVEDDVPFAQHLSNLSQHGTFAGNDAIVAFARSQQVKVVIHQLNTPLWEINGAEKQVCRELHIAYRYGDHYDSVRRIGDNSESPAQLRIENLQNSHGQQREFGDGQRDRQKNTPTAASEDDNVILSSIKNRGIQGDEENLLQLSAATINAQWLLGSVLAQSQSQSCQGSCSSGSCSACRGVTSDSGPTPQQPPEGSNAHKAKVSNKQRKEQQRQEKKKRQEERHRQKVLQSKGNQDQNQNLPPEDDVTLVPALNTLSI</sequence>
<dbReference type="EC" id="3.4.19.12" evidence="4"/>
<dbReference type="InterPro" id="IPR038765">
    <property type="entry name" value="Papain-like_cys_pep_sf"/>
</dbReference>
<dbReference type="Proteomes" id="UP000472271">
    <property type="component" value="Chromosome 7"/>
</dbReference>
<organism evidence="16 17">
    <name type="scientific">Sphaeramia orbicularis</name>
    <name type="common">orbiculate cardinalfish</name>
    <dbReference type="NCBI Taxonomy" id="375764"/>
    <lineage>
        <taxon>Eukaryota</taxon>
        <taxon>Metazoa</taxon>
        <taxon>Chordata</taxon>
        <taxon>Craniata</taxon>
        <taxon>Vertebrata</taxon>
        <taxon>Euteleostomi</taxon>
        <taxon>Actinopterygii</taxon>
        <taxon>Neopterygii</taxon>
        <taxon>Teleostei</taxon>
        <taxon>Neoteleostei</taxon>
        <taxon>Acanthomorphata</taxon>
        <taxon>Gobiaria</taxon>
        <taxon>Kurtiformes</taxon>
        <taxon>Apogonoidei</taxon>
        <taxon>Apogonidae</taxon>
        <taxon>Apogoninae</taxon>
        <taxon>Sphaeramia</taxon>
    </lineage>
</organism>
<reference evidence="16" key="3">
    <citation type="submission" date="2025-09" db="UniProtKB">
        <authorList>
            <consortium name="Ensembl"/>
        </authorList>
    </citation>
    <scope>IDENTIFICATION</scope>
</reference>
<dbReference type="Gene3D" id="3.90.70.80">
    <property type="match status" value="1"/>
</dbReference>
<evidence type="ECO:0000313" key="16">
    <source>
        <dbReference type="Ensembl" id="ENSSORP00005000517.1"/>
    </source>
</evidence>
<dbReference type="RefSeq" id="XP_029994798.1">
    <property type="nucleotide sequence ID" value="XM_030138938.1"/>
</dbReference>
<evidence type="ECO:0000313" key="17">
    <source>
        <dbReference type="Proteomes" id="UP000472271"/>
    </source>
</evidence>
<evidence type="ECO:0000256" key="14">
    <source>
        <dbReference type="SAM" id="MobiDB-lite"/>
    </source>
</evidence>
<proteinExistence type="predicted"/>
<evidence type="ECO:0000256" key="2">
    <source>
        <dbReference type="ARBA" id="ARBA00004123"/>
    </source>
</evidence>
<dbReference type="CTD" id="23252"/>
<dbReference type="Pfam" id="PF02338">
    <property type="entry name" value="OTU"/>
    <property type="match status" value="1"/>
</dbReference>
<keyword evidence="5" id="KW-0963">Cytoplasm</keyword>
<evidence type="ECO:0000259" key="15">
    <source>
        <dbReference type="PROSITE" id="PS50802"/>
    </source>
</evidence>
<evidence type="ECO:0000256" key="4">
    <source>
        <dbReference type="ARBA" id="ARBA00012759"/>
    </source>
</evidence>
<dbReference type="GO" id="GO:0035871">
    <property type="term" value="P:protein K11-linked deubiquitination"/>
    <property type="evidence" value="ECO:0007669"/>
    <property type="project" value="TreeGrafter"/>
</dbReference>
<dbReference type="Ensembl" id="ENSSORT00005000542.1">
    <property type="protein sequence ID" value="ENSSORP00005000517.1"/>
    <property type="gene ID" value="ENSSORG00005000355.1"/>
</dbReference>
<keyword evidence="7" id="KW-0833">Ubl conjugation pathway</keyword>
<keyword evidence="8" id="KW-0378">Hydrolase</keyword>
<protein>
    <recommendedName>
        <fullName evidence="13">OTU domain-containing protein 3</fullName>
        <ecNumber evidence="4">3.4.19.12</ecNumber>
    </recommendedName>
</protein>
<evidence type="ECO:0000256" key="1">
    <source>
        <dbReference type="ARBA" id="ARBA00000707"/>
    </source>
</evidence>
<feature type="compositionally biased region" description="Polar residues" evidence="14">
    <location>
        <begin position="335"/>
        <end position="348"/>
    </location>
</feature>
<dbReference type="RefSeq" id="XP_029994799.1">
    <property type="nucleotide sequence ID" value="XM_030138939.1"/>
</dbReference>
<dbReference type="InterPro" id="IPR050704">
    <property type="entry name" value="Peptidase_C85-like"/>
</dbReference>
<name>A0A672Y307_9TELE</name>
<dbReference type="InParanoid" id="A0A672Y307"/>
<evidence type="ECO:0000256" key="8">
    <source>
        <dbReference type="ARBA" id="ARBA00022801"/>
    </source>
</evidence>
<evidence type="ECO:0000256" key="5">
    <source>
        <dbReference type="ARBA" id="ARBA00022490"/>
    </source>
</evidence>
<keyword evidence="6" id="KW-0645">Protease</keyword>
<dbReference type="GO" id="GO:0005634">
    <property type="term" value="C:nucleus"/>
    <property type="evidence" value="ECO:0007669"/>
    <property type="project" value="UniProtKB-SubCell"/>
</dbReference>
<feature type="domain" description="OTU" evidence="15">
    <location>
        <begin position="60"/>
        <end position="184"/>
    </location>
</feature>
<dbReference type="PANTHER" id="PTHR12419:SF7">
    <property type="entry name" value="OTU DOMAIN-CONTAINING PROTEIN 3"/>
    <property type="match status" value="1"/>
</dbReference>
<dbReference type="AlphaFoldDB" id="A0A672Y307"/>
<keyword evidence="10" id="KW-0007">Acetylation</keyword>
<comment type="subcellular location">
    <subcellularLocation>
        <location evidence="3">Cytoplasm</location>
    </subcellularLocation>
    <subcellularLocation>
        <location evidence="2">Nucleus</location>
    </subcellularLocation>
</comment>
<comment type="catalytic activity">
    <reaction evidence="1">
        <text>Thiol-dependent hydrolysis of ester, thioester, amide, peptide and isopeptide bonds formed by the C-terminal Gly of ubiquitin (a 76-residue protein attached to proteins as an intracellular targeting signal).</text>
        <dbReference type="EC" id="3.4.19.12"/>
    </reaction>
</comment>
<evidence type="ECO:0000256" key="10">
    <source>
        <dbReference type="ARBA" id="ARBA00022990"/>
    </source>
</evidence>
<dbReference type="GO" id="GO:0005737">
    <property type="term" value="C:cytoplasm"/>
    <property type="evidence" value="ECO:0007669"/>
    <property type="project" value="UniProtKB-SubCell"/>
</dbReference>
<feature type="compositionally biased region" description="Basic and acidic residues" evidence="14">
    <location>
        <begin position="14"/>
        <end position="41"/>
    </location>
</feature>
<dbReference type="GO" id="GO:0044313">
    <property type="term" value="P:protein K6-linked deubiquitination"/>
    <property type="evidence" value="ECO:0007669"/>
    <property type="project" value="TreeGrafter"/>
</dbReference>
<dbReference type="CDD" id="cd22770">
    <property type="entry name" value="OTU_OTUD3"/>
    <property type="match status" value="1"/>
</dbReference>
<comment type="function">
    <text evidence="12">Deubiquitinating enzyme that hydrolyzes 'Lys-6'- and 'Lys-11'-linked polyubiquitin. Also hydrolyzes heterotypic (mixed and branched) and homotypic chains. Important regulator of energy metabolism. Glucose and fatty acids trigger its nuclear translocation by CBP-dependent acetylation. In the nucleus, deubiquitinates and stabilizes the nuclear receptor PPARD regulating the expression of various genes involved in glucose and lipid metabolism and oxidative phosphorylation. Also acts as a negative regulator of the ribosome quality control (RQC) by mediating deubiquitination of 40S ribosomal proteins RPS10/eS10 and RPS20/uS10, thereby antagonizing ZNF598-mediated 40S ubiquitination.</text>
</comment>
<gene>
    <name evidence="16" type="primary">otud3</name>
</gene>
<evidence type="ECO:0000256" key="9">
    <source>
        <dbReference type="ARBA" id="ARBA00022807"/>
    </source>
</evidence>
<keyword evidence="17" id="KW-1185">Reference proteome</keyword>
<evidence type="ECO:0000256" key="13">
    <source>
        <dbReference type="ARBA" id="ARBA00074859"/>
    </source>
</evidence>
<dbReference type="GO" id="GO:0006508">
    <property type="term" value="P:proteolysis"/>
    <property type="evidence" value="ECO:0007669"/>
    <property type="project" value="UniProtKB-KW"/>
</dbReference>
<dbReference type="OrthoDB" id="415023at2759"/>
<dbReference type="InterPro" id="IPR003323">
    <property type="entry name" value="OTU_dom"/>
</dbReference>
<feature type="region of interest" description="Disordered" evidence="14">
    <location>
        <begin position="284"/>
        <end position="365"/>
    </location>
</feature>
<evidence type="ECO:0000256" key="7">
    <source>
        <dbReference type="ARBA" id="ARBA00022786"/>
    </source>
</evidence>
<dbReference type="FunFam" id="3.90.70.80:FF:000005">
    <property type="entry name" value="OTU domain-containing protein 3"/>
    <property type="match status" value="1"/>
</dbReference>
<evidence type="ECO:0000256" key="12">
    <source>
        <dbReference type="ARBA" id="ARBA00059041"/>
    </source>
</evidence>
<dbReference type="PANTHER" id="PTHR12419">
    <property type="entry name" value="OTU DOMAIN CONTAINING PROTEIN"/>
    <property type="match status" value="1"/>
</dbReference>
<keyword evidence="11" id="KW-0539">Nucleus</keyword>
<feature type="region of interest" description="Disordered" evidence="14">
    <location>
        <begin position="200"/>
        <end position="230"/>
    </location>
</feature>
<dbReference type="PROSITE" id="PS50802">
    <property type="entry name" value="OTU"/>
    <property type="match status" value="1"/>
</dbReference>
<keyword evidence="9" id="KW-0788">Thiol protease</keyword>
<dbReference type="GeneID" id="115422559"/>
<dbReference type="GO" id="GO:0050821">
    <property type="term" value="P:protein stabilization"/>
    <property type="evidence" value="ECO:0007669"/>
    <property type="project" value="TreeGrafter"/>
</dbReference>
<reference evidence="16" key="2">
    <citation type="submission" date="2025-08" db="UniProtKB">
        <authorList>
            <consortium name="Ensembl"/>
        </authorList>
    </citation>
    <scope>IDENTIFICATION</scope>
</reference>
<dbReference type="GO" id="GO:0004843">
    <property type="term" value="F:cysteine-type deubiquitinase activity"/>
    <property type="evidence" value="ECO:0007669"/>
    <property type="project" value="UniProtKB-EC"/>
</dbReference>
<feature type="region of interest" description="Disordered" evidence="14">
    <location>
        <begin position="1"/>
        <end position="46"/>
    </location>
</feature>
<reference evidence="16" key="1">
    <citation type="submission" date="2019-06" db="EMBL/GenBank/DDBJ databases">
        <authorList>
            <consortium name="Wellcome Sanger Institute Data Sharing"/>
        </authorList>
    </citation>
    <scope>NUCLEOTIDE SEQUENCE [LARGE SCALE GENOMIC DNA]</scope>
</reference>
<evidence type="ECO:0000256" key="6">
    <source>
        <dbReference type="ARBA" id="ARBA00022670"/>
    </source>
</evidence>
<feature type="compositionally biased region" description="Basic and acidic residues" evidence="14">
    <location>
        <begin position="314"/>
        <end position="331"/>
    </location>
</feature>
<feature type="compositionally biased region" description="Basic and acidic residues" evidence="14">
    <location>
        <begin position="205"/>
        <end position="218"/>
    </location>
</feature>